<name>A0A226CYX5_FOLCA</name>
<comment type="caution">
    <text evidence="1">The sequence shown here is derived from an EMBL/GenBank/DDBJ whole genome shotgun (WGS) entry which is preliminary data.</text>
</comment>
<proteinExistence type="predicted"/>
<dbReference type="Gene3D" id="3.10.20.10">
    <property type="match status" value="1"/>
</dbReference>
<keyword evidence="2" id="KW-1185">Reference proteome</keyword>
<dbReference type="AlphaFoldDB" id="A0A226CYX5"/>
<accession>A0A226CYX5</accession>
<feature type="non-terminal residue" evidence="1">
    <location>
        <position position="187"/>
    </location>
</feature>
<reference evidence="1 2" key="1">
    <citation type="submission" date="2015-12" db="EMBL/GenBank/DDBJ databases">
        <title>The genome of Folsomia candida.</title>
        <authorList>
            <person name="Faddeeva A."/>
            <person name="Derks M.F."/>
            <person name="Anvar Y."/>
            <person name="Smit S."/>
            <person name="Van Straalen N."/>
            <person name="Roelofs D."/>
        </authorList>
    </citation>
    <scope>NUCLEOTIDE SEQUENCE [LARGE SCALE GENOMIC DNA]</scope>
    <source>
        <strain evidence="1 2">VU population</strain>
        <tissue evidence="1">Whole body</tissue>
    </source>
</reference>
<organism evidence="1 2">
    <name type="scientific">Folsomia candida</name>
    <name type="common">Springtail</name>
    <dbReference type="NCBI Taxonomy" id="158441"/>
    <lineage>
        <taxon>Eukaryota</taxon>
        <taxon>Metazoa</taxon>
        <taxon>Ecdysozoa</taxon>
        <taxon>Arthropoda</taxon>
        <taxon>Hexapoda</taxon>
        <taxon>Collembola</taxon>
        <taxon>Entomobryomorpha</taxon>
        <taxon>Isotomoidea</taxon>
        <taxon>Isotomidae</taxon>
        <taxon>Proisotominae</taxon>
        <taxon>Folsomia</taxon>
    </lineage>
</organism>
<dbReference type="EMBL" id="LNIX01000053">
    <property type="protein sequence ID" value="OXA37748.1"/>
    <property type="molecule type" value="Genomic_DNA"/>
</dbReference>
<dbReference type="Proteomes" id="UP000198287">
    <property type="component" value="Unassembled WGS sequence"/>
</dbReference>
<sequence>MEKLIRVSNTFRGKKLILSPGDYDDFLSKVKVKFNLEPDVVISLEDDHGAEVDDEVFPTLWSKEELQTLFSTSRTKDQRMTQQRIRKYFIPASPASSLPSLLNDVESFKQILESYIDSNPKLTNLISDCNEKSLVDNAAATLLINDFVAKLVELKGDSPSTRDQRLLAKAIIKILPCWRYPETADGI</sequence>
<gene>
    <name evidence="1" type="ORF">Fcan01_27538</name>
</gene>
<dbReference type="OrthoDB" id="7695549at2759"/>
<protein>
    <submittedName>
        <fullName evidence="1">Uncharacterized protein</fullName>
    </submittedName>
</protein>
<evidence type="ECO:0000313" key="2">
    <source>
        <dbReference type="Proteomes" id="UP000198287"/>
    </source>
</evidence>
<evidence type="ECO:0000313" key="1">
    <source>
        <dbReference type="EMBL" id="OXA37748.1"/>
    </source>
</evidence>